<reference evidence="8" key="1">
    <citation type="submission" date="2016-10" db="EMBL/GenBank/DDBJ databases">
        <authorList>
            <person name="Varghese N."/>
            <person name="Submissions S."/>
        </authorList>
    </citation>
    <scope>NUCLEOTIDE SEQUENCE [LARGE SCALE GENOMIC DNA]</scope>
    <source>
        <strain evidence="8">DSM 18733</strain>
    </source>
</reference>
<sequence>MGKIQDSECIRQLQEGNESAFTAIYEQYWASLFKYVIRILPEEDEVADVVQETFVTFWELRNRLAKVRSIKAYLFIMARNLAFRRFRENLRQETAGEHLVEFYANTEVSMELTIELKDLADLIDAEIGRLPEKMREVFVLSRKEHLSYQEIAERLEISDETVKKQISRALKYLRVRMDKSYIPYLTILMIIDVLG</sequence>
<dbReference type="OrthoDB" id="659569at2"/>
<dbReference type="SUPFAM" id="SSF88946">
    <property type="entry name" value="Sigma2 domain of RNA polymerase sigma factors"/>
    <property type="match status" value="1"/>
</dbReference>
<keyword evidence="8" id="KW-1185">Reference proteome</keyword>
<dbReference type="PANTHER" id="PTHR43133:SF46">
    <property type="entry name" value="RNA POLYMERASE SIGMA-70 FACTOR ECF SUBFAMILY"/>
    <property type="match status" value="1"/>
</dbReference>
<dbReference type="AlphaFoldDB" id="A0A1H7UC29"/>
<dbReference type="PANTHER" id="PTHR43133">
    <property type="entry name" value="RNA POLYMERASE ECF-TYPE SIGMA FACTO"/>
    <property type="match status" value="1"/>
</dbReference>
<proteinExistence type="inferred from homology"/>
<feature type="domain" description="RNA polymerase sigma-70 region 2" evidence="5">
    <location>
        <begin position="24"/>
        <end position="89"/>
    </location>
</feature>
<dbReference type="InterPro" id="IPR036388">
    <property type="entry name" value="WH-like_DNA-bd_sf"/>
</dbReference>
<dbReference type="NCBIfam" id="TIGR02985">
    <property type="entry name" value="Sig70_bacteroi1"/>
    <property type="match status" value="1"/>
</dbReference>
<dbReference type="RefSeq" id="WP_093327460.1">
    <property type="nucleotide sequence ID" value="NZ_FOAF01000005.1"/>
</dbReference>
<evidence type="ECO:0000256" key="3">
    <source>
        <dbReference type="ARBA" id="ARBA00023082"/>
    </source>
</evidence>
<keyword evidence="3" id="KW-0731">Sigma factor</keyword>
<dbReference type="InterPro" id="IPR014284">
    <property type="entry name" value="RNA_pol_sigma-70_dom"/>
</dbReference>
<gene>
    <name evidence="7" type="ORF">SAMN05661044_03827</name>
</gene>
<dbReference type="InterPro" id="IPR039425">
    <property type="entry name" value="RNA_pol_sigma-70-like"/>
</dbReference>
<keyword evidence="2" id="KW-0805">Transcription regulation</keyword>
<dbReference type="InterPro" id="IPR013249">
    <property type="entry name" value="RNA_pol_sigma70_r4_t2"/>
</dbReference>
<dbReference type="Pfam" id="PF08281">
    <property type="entry name" value="Sigma70_r4_2"/>
    <property type="match status" value="1"/>
</dbReference>
<dbReference type="InterPro" id="IPR013324">
    <property type="entry name" value="RNA_pol_sigma_r3/r4-like"/>
</dbReference>
<organism evidence="7 8">
    <name type="scientific">Olivibacter domesticus</name>
    <name type="common">Pseudosphingobacterium domesticum</name>
    <dbReference type="NCBI Taxonomy" id="407022"/>
    <lineage>
        <taxon>Bacteria</taxon>
        <taxon>Pseudomonadati</taxon>
        <taxon>Bacteroidota</taxon>
        <taxon>Sphingobacteriia</taxon>
        <taxon>Sphingobacteriales</taxon>
        <taxon>Sphingobacteriaceae</taxon>
        <taxon>Olivibacter</taxon>
    </lineage>
</organism>
<evidence type="ECO:0000313" key="8">
    <source>
        <dbReference type="Proteomes" id="UP000199421"/>
    </source>
</evidence>
<dbReference type="Proteomes" id="UP000199421">
    <property type="component" value="Unassembled WGS sequence"/>
</dbReference>
<protein>
    <submittedName>
        <fullName evidence="7">RNA polymerase sigma-70 factor, ECF subfamily</fullName>
    </submittedName>
</protein>
<dbReference type="Pfam" id="PF04542">
    <property type="entry name" value="Sigma70_r2"/>
    <property type="match status" value="1"/>
</dbReference>
<keyword evidence="4" id="KW-0804">Transcription</keyword>
<dbReference type="EMBL" id="FOAF01000005">
    <property type="protein sequence ID" value="SEL94573.1"/>
    <property type="molecule type" value="Genomic_DNA"/>
</dbReference>
<dbReference type="Gene3D" id="1.10.1740.10">
    <property type="match status" value="1"/>
</dbReference>
<name>A0A1H7UC29_OLID1</name>
<comment type="similarity">
    <text evidence="1">Belongs to the sigma-70 factor family. ECF subfamily.</text>
</comment>
<dbReference type="GO" id="GO:0003677">
    <property type="term" value="F:DNA binding"/>
    <property type="evidence" value="ECO:0007669"/>
    <property type="project" value="InterPro"/>
</dbReference>
<dbReference type="STRING" id="407022.SAMN05661044_03827"/>
<dbReference type="InterPro" id="IPR007627">
    <property type="entry name" value="RNA_pol_sigma70_r2"/>
</dbReference>
<evidence type="ECO:0000259" key="6">
    <source>
        <dbReference type="Pfam" id="PF08281"/>
    </source>
</evidence>
<dbReference type="InterPro" id="IPR013325">
    <property type="entry name" value="RNA_pol_sigma_r2"/>
</dbReference>
<evidence type="ECO:0000256" key="1">
    <source>
        <dbReference type="ARBA" id="ARBA00010641"/>
    </source>
</evidence>
<dbReference type="NCBIfam" id="TIGR02937">
    <property type="entry name" value="sigma70-ECF"/>
    <property type="match status" value="1"/>
</dbReference>
<evidence type="ECO:0000313" key="7">
    <source>
        <dbReference type="EMBL" id="SEL94573.1"/>
    </source>
</evidence>
<feature type="domain" description="RNA polymerase sigma factor 70 region 4 type 2" evidence="6">
    <location>
        <begin position="122"/>
        <end position="173"/>
    </location>
</feature>
<dbReference type="CDD" id="cd06171">
    <property type="entry name" value="Sigma70_r4"/>
    <property type="match status" value="1"/>
</dbReference>
<dbReference type="GO" id="GO:0006352">
    <property type="term" value="P:DNA-templated transcription initiation"/>
    <property type="evidence" value="ECO:0007669"/>
    <property type="project" value="InterPro"/>
</dbReference>
<evidence type="ECO:0000256" key="4">
    <source>
        <dbReference type="ARBA" id="ARBA00023163"/>
    </source>
</evidence>
<dbReference type="SUPFAM" id="SSF88659">
    <property type="entry name" value="Sigma3 and sigma4 domains of RNA polymerase sigma factors"/>
    <property type="match status" value="1"/>
</dbReference>
<dbReference type="GO" id="GO:0016987">
    <property type="term" value="F:sigma factor activity"/>
    <property type="evidence" value="ECO:0007669"/>
    <property type="project" value="UniProtKB-KW"/>
</dbReference>
<evidence type="ECO:0000259" key="5">
    <source>
        <dbReference type="Pfam" id="PF04542"/>
    </source>
</evidence>
<evidence type="ECO:0000256" key="2">
    <source>
        <dbReference type="ARBA" id="ARBA00023015"/>
    </source>
</evidence>
<dbReference type="Gene3D" id="1.10.10.10">
    <property type="entry name" value="Winged helix-like DNA-binding domain superfamily/Winged helix DNA-binding domain"/>
    <property type="match status" value="1"/>
</dbReference>
<dbReference type="InterPro" id="IPR014327">
    <property type="entry name" value="RNA_pol_sigma70_bacteroid"/>
</dbReference>
<accession>A0A1H7UC29</accession>